<name>A0A5C6LT61_9BACT</name>
<dbReference type="EMBL" id="VOHS01000020">
    <property type="protein sequence ID" value="TWV98958.1"/>
    <property type="molecule type" value="Genomic_DNA"/>
</dbReference>
<dbReference type="RefSeq" id="WP_146306571.1">
    <property type="nucleotide sequence ID" value="NZ_VOHS01000020.1"/>
</dbReference>
<reference evidence="2 3" key="1">
    <citation type="submission" date="2019-08" db="EMBL/GenBank/DDBJ databases">
        <title>Whole genome sequencing of chitin degrading bacteria Chitinophaga pinensis YS16.</title>
        <authorList>
            <person name="Singh R.P."/>
            <person name="Manchanda G."/>
            <person name="Maurya I.K."/>
            <person name="Joshi N.K."/>
            <person name="Srivastava A.K."/>
        </authorList>
    </citation>
    <scope>NUCLEOTIDE SEQUENCE [LARGE SCALE GENOMIC DNA]</scope>
    <source>
        <strain evidence="2 3">YS-16</strain>
    </source>
</reference>
<dbReference type="PROSITE" id="PS51257">
    <property type="entry name" value="PROKAR_LIPOPROTEIN"/>
    <property type="match status" value="1"/>
</dbReference>
<evidence type="ECO:0000313" key="2">
    <source>
        <dbReference type="EMBL" id="TWV98958.1"/>
    </source>
</evidence>
<keyword evidence="1" id="KW-0732">Signal</keyword>
<proteinExistence type="predicted"/>
<gene>
    <name evidence="2" type="ORF">FEF09_18930</name>
</gene>
<accession>A0A5C6LT61</accession>
<dbReference type="AlphaFoldDB" id="A0A5C6LT61"/>
<evidence type="ECO:0000256" key="1">
    <source>
        <dbReference type="SAM" id="SignalP"/>
    </source>
</evidence>
<evidence type="ECO:0000313" key="3">
    <source>
        <dbReference type="Proteomes" id="UP000318815"/>
    </source>
</evidence>
<feature type="chain" id="PRO_5022692629" description="Lipoprotein" evidence="1">
    <location>
        <begin position="20"/>
        <end position="169"/>
    </location>
</feature>
<evidence type="ECO:0008006" key="4">
    <source>
        <dbReference type="Google" id="ProtNLM"/>
    </source>
</evidence>
<keyword evidence="3" id="KW-1185">Reference proteome</keyword>
<protein>
    <recommendedName>
        <fullName evidence="4">Lipoprotein</fullName>
    </recommendedName>
</protein>
<organism evidence="2 3">
    <name type="scientific">Chitinophaga pinensis</name>
    <dbReference type="NCBI Taxonomy" id="79329"/>
    <lineage>
        <taxon>Bacteria</taxon>
        <taxon>Pseudomonadati</taxon>
        <taxon>Bacteroidota</taxon>
        <taxon>Chitinophagia</taxon>
        <taxon>Chitinophagales</taxon>
        <taxon>Chitinophagaceae</taxon>
        <taxon>Chitinophaga</taxon>
    </lineage>
</organism>
<comment type="caution">
    <text evidence="2">The sequence shown here is derived from an EMBL/GenBank/DDBJ whole genome shotgun (WGS) entry which is preliminary data.</text>
</comment>
<sequence length="169" mass="18427">MKQLALCLLAAALVLTACGKDEDENQSPANTFTYNGQEITTPYGYIMDWGSEGNQLIFADKELILDGLSTNASAVGIDIDTIISGQTYTFKKSDAAGYDKKQHFGYAAVYNNQPFANGEFSANAQVQDSLIGGMVTLRLVDNVYNIVYDLKYVNTTVKGEYNGELTPAY</sequence>
<dbReference type="OrthoDB" id="662996at2"/>
<feature type="signal peptide" evidence="1">
    <location>
        <begin position="1"/>
        <end position="19"/>
    </location>
</feature>
<dbReference type="Proteomes" id="UP000318815">
    <property type="component" value="Unassembled WGS sequence"/>
</dbReference>